<feature type="compositionally biased region" description="Gly residues" evidence="1">
    <location>
        <begin position="88"/>
        <end position="99"/>
    </location>
</feature>
<dbReference type="EMBL" id="RIBZ01000651">
    <property type="protein sequence ID" value="RNG03477.1"/>
    <property type="molecule type" value="Genomic_DNA"/>
</dbReference>
<reference evidence="4 5" key="1">
    <citation type="submission" date="2018-11" db="EMBL/GenBank/DDBJ databases">
        <title>The Potential of Streptomyces as Biocontrol Agents against the Tomato grey mould, Botrytis cinerea (Gray mold) Frontiers in Microbiology.</title>
        <authorList>
            <person name="Li D."/>
        </authorList>
    </citation>
    <scope>NUCLEOTIDE SEQUENCE [LARGE SCALE GENOMIC DNA]</scope>
    <source>
        <strain evidence="4 5">NEAU-LD23</strain>
    </source>
</reference>
<keyword evidence="2" id="KW-0812">Transmembrane</keyword>
<feature type="compositionally biased region" description="Polar residues" evidence="1">
    <location>
        <begin position="1"/>
        <end position="10"/>
    </location>
</feature>
<organism evidence="4 5">
    <name type="scientific">Streptomyces botrytidirepellens</name>
    <dbReference type="NCBI Taxonomy" id="2486417"/>
    <lineage>
        <taxon>Bacteria</taxon>
        <taxon>Bacillati</taxon>
        <taxon>Actinomycetota</taxon>
        <taxon>Actinomycetes</taxon>
        <taxon>Kitasatosporales</taxon>
        <taxon>Streptomycetaceae</taxon>
        <taxon>Streptomyces</taxon>
    </lineage>
</organism>
<feature type="compositionally biased region" description="Basic and acidic residues" evidence="1">
    <location>
        <begin position="184"/>
        <end position="198"/>
    </location>
</feature>
<keyword evidence="2" id="KW-0472">Membrane</keyword>
<evidence type="ECO:0000313" key="5">
    <source>
        <dbReference type="Proteomes" id="UP000275401"/>
    </source>
</evidence>
<feature type="domain" description="CBM6" evidence="3">
    <location>
        <begin position="199"/>
        <end position="331"/>
    </location>
</feature>
<dbReference type="InterPro" id="IPR008979">
    <property type="entry name" value="Galactose-bd-like_sf"/>
</dbReference>
<feature type="region of interest" description="Disordered" evidence="1">
    <location>
        <begin position="1"/>
        <end position="133"/>
    </location>
</feature>
<sequence>MTAGNNGSDTPENDDPFAYLYRSEGDEGGQGGQSGQPGSARTGGYGYPGPAGRQQQPGVPRTSYNHVRAVGERNYGQQIPNQQPQGYGQQGYGQQGQQGYGQQNAHYAAPETLPGGGGPRQPAPAPRGGGRGPNSRGLLIGAVAVVAVVVVGIGVAMLTNGGGDENDKGDQAGGKPTAASSVEPSDKPEPSKKPAAKLPKEDAANMSLGGGAAPASDVKGAKSKGGTYVGVNSPGSSATWDVDVDRAKAYKLYVRYGVPGEDQSLSLTVNGKKSTRPISMKNFSNAPKGDYEKGWTYSWSIVQLSQGSNTITLSCGDGDKCDVNLDQMWLKRG</sequence>
<feature type="compositionally biased region" description="Low complexity" evidence="1">
    <location>
        <begin position="74"/>
        <end position="87"/>
    </location>
</feature>
<dbReference type="InterPro" id="IPR005084">
    <property type="entry name" value="CBM6"/>
</dbReference>
<evidence type="ECO:0000313" key="4">
    <source>
        <dbReference type="EMBL" id="RNG03477.1"/>
    </source>
</evidence>
<dbReference type="SUPFAM" id="SSF49785">
    <property type="entry name" value="Galactose-binding domain-like"/>
    <property type="match status" value="1"/>
</dbReference>
<feature type="compositionally biased region" description="Gly residues" evidence="1">
    <location>
        <begin position="28"/>
        <end position="49"/>
    </location>
</feature>
<dbReference type="RefSeq" id="WP_123106145.1">
    <property type="nucleotide sequence ID" value="NZ_RIBZ01000651.1"/>
</dbReference>
<comment type="caution">
    <text evidence="4">The sequence shown here is derived from an EMBL/GenBank/DDBJ whole genome shotgun (WGS) entry which is preliminary data.</text>
</comment>
<feature type="region of interest" description="Disordered" evidence="1">
    <location>
        <begin position="159"/>
        <end position="198"/>
    </location>
</feature>
<accession>A0A3M8UGA3</accession>
<dbReference type="Gene3D" id="2.60.120.260">
    <property type="entry name" value="Galactose-binding domain-like"/>
    <property type="match status" value="1"/>
</dbReference>
<evidence type="ECO:0000259" key="3">
    <source>
        <dbReference type="PROSITE" id="PS51175"/>
    </source>
</evidence>
<dbReference type="AlphaFoldDB" id="A0A3M8UGA3"/>
<dbReference type="PROSITE" id="PS51175">
    <property type="entry name" value="CBM6"/>
    <property type="match status" value="1"/>
</dbReference>
<evidence type="ECO:0000256" key="2">
    <source>
        <dbReference type="SAM" id="Phobius"/>
    </source>
</evidence>
<protein>
    <submittedName>
        <fullName evidence="4">Carbohydrate-binding protein</fullName>
    </submittedName>
</protein>
<feature type="compositionally biased region" description="Polar residues" evidence="1">
    <location>
        <begin position="53"/>
        <end position="65"/>
    </location>
</feature>
<evidence type="ECO:0000256" key="1">
    <source>
        <dbReference type="SAM" id="MobiDB-lite"/>
    </source>
</evidence>
<name>A0A3M8UGA3_9ACTN</name>
<keyword evidence="5" id="KW-1185">Reference proteome</keyword>
<gene>
    <name evidence="4" type="ORF">EEJ42_34700</name>
</gene>
<keyword evidence="2" id="KW-1133">Transmembrane helix</keyword>
<proteinExistence type="predicted"/>
<dbReference type="GO" id="GO:0030246">
    <property type="term" value="F:carbohydrate binding"/>
    <property type="evidence" value="ECO:0007669"/>
    <property type="project" value="InterPro"/>
</dbReference>
<dbReference type="Proteomes" id="UP000275401">
    <property type="component" value="Unassembled WGS sequence"/>
</dbReference>
<feature type="transmembrane region" description="Helical" evidence="2">
    <location>
        <begin position="137"/>
        <end position="158"/>
    </location>
</feature>